<organism evidence="1 2">
    <name type="scientific">Dermacentor silvarum</name>
    <name type="common">Tick</name>
    <dbReference type="NCBI Taxonomy" id="543639"/>
    <lineage>
        <taxon>Eukaryota</taxon>
        <taxon>Metazoa</taxon>
        <taxon>Ecdysozoa</taxon>
        <taxon>Arthropoda</taxon>
        <taxon>Chelicerata</taxon>
        <taxon>Arachnida</taxon>
        <taxon>Acari</taxon>
        <taxon>Parasitiformes</taxon>
        <taxon>Ixodida</taxon>
        <taxon>Ixodoidea</taxon>
        <taxon>Ixodidae</taxon>
        <taxon>Rhipicephalinae</taxon>
        <taxon>Dermacentor</taxon>
    </lineage>
</organism>
<comment type="caution">
    <text evidence="1">The sequence shown here is derived from an EMBL/GenBank/DDBJ whole genome shotgun (WGS) entry which is preliminary data.</text>
</comment>
<evidence type="ECO:0000313" key="1">
    <source>
        <dbReference type="EMBL" id="KAH7966315.1"/>
    </source>
</evidence>
<accession>A0ACB8DEC0</accession>
<evidence type="ECO:0000313" key="2">
    <source>
        <dbReference type="Proteomes" id="UP000821865"/>
    </source>
</evidence>
<keyword evidence="2" id="KW-1185">Reference proteome</keyword>
<dbReference type="EMBL" id="CM023471">
    <property type="protein sequence ID" value="KAH7966315.1"/>
    <property type="molecule type" value="Genomic_DNA"/>
</dbReference>
<name>A0ACB8DEC0_DERSI</name>
<reference evidence="1" key="1">
    <citation type="submission" date="2020-05" db="EMBL/GenBank/DDBJ databases">
        <title>Large-scale comparative analyses of tick genomes elucidate their genetic diversity and vector capacities.</title>
        <authorList>
            <person name="Jia N."/>
            <person name="Wang J."/>
            <person name="Shi W."/>
            <person name="Du L."/>
            <person name="Sun Y."/>
            <person name="Zhan W."/>
            <person name="Jiang J."/>
            <person name="Wang Q."/>
            <person name="Zhang B."/>
            <person name="Ji P."/>
            <person name="Sakyi L.B."/>
            <person name="Cui X."/>
            <person name="Yuan T."/>
            <person name="Jiang B."/>
            <person name="Yang W."/>
            <person name="Lam T.T.-Y."/>
            <person name="Chang Q."/>
            <person name="Ding S."/>
            <person name="Wang X."/>
            <person name="Zhu J."/>
            <person name="Ruan X."/>
            <person name="Zhao L."/>
            <person name="Wei J."/>
            <person name="Que T."/>
            <person name="Du C."/>
            <person name="Cheng J."/>
            <person name="Dai P."/>
            <person name="Han X."/>
            <person name="Huang E."/>
            <person name="Gao Y."/>
            <person name="Liu J."/>
            <person name="Shao H."/>
            <person name="Ye R."/>
            <person name="Li L."/>
            <person name="Wei W."/>
            <person name="Wang X."/>
            <person name="Wang C."/>
            <person name="Yang T."/>
            <person name="Huo Q."/>
            <person name="Li W."/>
            <person name="Guo W."/>
            <person name="Chen H."/>
            <person name="Zhou L."/>
            <person name="Ni X."/>
            <person name="Tian J."/>
            <person name="Zhou Y."/>
            <person name="Sheng Y."/>
            <person name="Liu T."/>
            <person name="Pan Y."/>
            <person name="Xia L."/>
            <person name="Li J."/>
            <person name="Zhao F."/>
            <person name="Cao W."/>
        </authorList>
    </citation>
    <scope>NUCLEOTIDE SEQUENCE</scope>
    <source>
        <strain evidence="1">Dsil-2018</strain>
    </source>
</reference>
<dbReference type="Proteomes" id="UP000821865">
    <property type="component" value="Chromosome 2"/>
</dbReference>
<sequence length="776" mass="85418">MSGRSKDHKRSFDGSGVSRRLIPTLANVKRPLSTSEATYVVAGKRWPSSDLYLQPRERDSPSDNLSEGPALLSDKSRSASTHCIRQNSPEDDRPLATPGTTSRLNETPQREERAEEYAEKTSQDSETTSTQSISSVSSSSRSSSAASSPVTNAAERTESKASETSATVPSKLKSTAAVSTAALSTCVETGEASITTIENCEDITAHRFKDTCYVAGRSEPLSNVTSRDTMGARDVMNGNGSKFFPTSKKGSMQASAELRRECDTRYVNDSPGAQREVPQHAAKSSSSSNISDVFVRILKKSTPKRKRIRKKASPETIPFAGTAGNSDAATRERRRSKVQSYLTPNIRMRHSPPEVTLERHSRASSLSLNGMVKKQQKGNFPQKGKETFDGIDGDGSFDSVKNLQRTNRPGTSWGKAETVVRSSYKNKTWEYSEAENLRPEDPNNAQTGDREDDVRRVQKEKIYLKECLLYPLAVCLLLGFTLVGAYLLLPMDPSRRHKARGLASAVCVSSGCLRDASYLSTLLSWDRVDPCVDFYAFVCDRWTSQYTASTPTSFPQTFDDDYASFLESKVRSMMINKSLASDSLQPIRHLYDKCISITRIDDEGWDPLLELMFDVSLEGFPLTPPVRSSKSVWEMAAKVLRKTGASALVAVGVAAHPVKDVGRDFLSVELPEILTGGDNVDDNDAVHLYTEAMFCALKVLKKEYLPPVHALSVVKFASDLEKLVHQVALTGGRSPVLEVLNTSLELQDFFVELFRGVENVHFSGPGSEVVLQFPSW</sequence>
<gene>
    <name evidence="1" type="ORF">HPB49_015281</name>
</gene>
<protein>
    <submittedName>
        <fullName evidence="1">Uncharacterized protein</fullName>
    </submittedName>
</protein>
<proteinExistence type="predicted"/>